<evidence type="ECO:0000256" key="1">
    <source>
        <dbReference type="SAM" id="MobiDB-lite"/>
    </source>
</evidence>
<dbReference type="OrthoDB" id="10259133at2759"/>
<dbReference type="RefSeq" id="XP_043009489.1">
    <property type="nucleotide sequence ID" value="XM_043154197.1"/>
</dbReference>
<evidence type="ECO:0000313" key="2">
    <source>
        <dbReference type="EMBL" id="KAG7093019.1"/>
    </source>
</evidence>
<feature type="region of interest" description="Disordered" evidence="1">
    <location>
        <begin position="132"/>
        <end position="197"/>
    </location>
</feature>
<sequence>MTITQLLTLELLSPHSSTSTSLTSPPLNHLLTSLCARQPVHSAYPVTLYTDLHSASIFYLLSGWRDQSAILSWTKEWEDADSTSCREVCKKLREYVKVRESVFLDMDFDRIPRGAKGSGRVLCVVRNSIGGDNGDDNHGGDGNTNNDNDGEEGVDCEGIQIGHGDLEVSGTAGTFTEDESSCRSEFSSEEDDPGSDTEPCRIEWIGGGHTLRVLEQPNDDNRARPGKNFHSFLMYSDGTSERVLRRVLGCRTCSRDFTAMRRISIPRPVMASAALVYTGPSR</sequence>
<gene>
    <name evidence="2" type="ORF">E1B28_009315</name>
</gene>
<dbReference type="AlphaFoldDB" id="A0A9P7UV69"/>
<dbReference type="Proteomes" id="UP001049176">
    <property type="component" value="Chromosome 5"/>
</dbReference>
<name>A0A9P7UV69_9AGAR</name>
<comment type="caution">
    <text evidence="2">The sequence shown here is derived from an EMBL/GenBank/DDBJ whole genome shotgun (WGS) entry which is preliminary data.</text>
</comment>
<proteinExistence type="predicted"/>
<dbReference type="EMBL" id="CM032185">
    <property type="protein sequence ID" value="KAG7093019.1"/>
    <property type="molecule type" value="Genomic_DNA"/>
</dbReference>
<protein>
    <submittedName>
        <fullName evidence="2">Uncharacterized protein</fullName>
    </submittedName>
</protein>
<reference evidence="2" key="1">
    <citation type="journal article" date="2021" name="Genome Biol. Evol.">
        <title>The assembled and annotated genome of the fairy-ring fungus Marasmius oreades.</title>
        <authorList>
            <person name="Hiltunen M."/>
            <person name="Ament-Velasquez S.L."/>
            <person name="Johannesson H."/>
        </authorList>
    </citation>
    <scope>NUCLEOTIDE SEQUENCE</scope>
    <source>
        <strain evidence="2">03SP1</strain>
    </source>
</reference>
<keyword evidence="3" id="KW-1185">Reference proteome</keyword>
<dbReference type="KEGG" id="more:E1B28_009315"/>
<evidence type="ECO:0000313" key="3">
    <source>
        <dbReference type="Proteomes" id="UP001049176"/>
    </source>
</evidence>
<organism evidence="2 3">
    <name type="scientific">Marasmius oreades</name>
    <name type="common">fairy-ring Marasmius</name>
    <dbReference type="NCBI Taxonomy" id="181124"/>
    <lineage>
        <taxon>Eukaryota</taxon>
        <taxon>Fungi</taxon>
        <taxon>Dikarya</taxon>
        <taxon>Basidiomycota</taxon>
        <taxon>Agaricomycotina</taxon>
        <taxon>Agaricomycetes</taxon>
        <taxon>Agaricomycetidae</taxon>
        <taxon>Agaricales</taxon>
        <taxon>Marasmiineae</taxon>
        <taxon>Marasmiaceae</taxon>
        <taxon>Marasmius</taxon>
    </lineage>
</organism>
<dbReference type="GeneID" id="66078391"/>
<accession>A0A9P7UV69</accession>